<name>A0A1H1BMH8_9MICO</name>
<gene>
    <name evidence="2" type="ORF">SAMN04488565_2921</name>
</gene>
<accession>A0A1H1BMH8</accession>
<dbReference type="InterPro" id="IPR057204">
    <property type="entry name" value="DUF7882"/>
</dbReference>
<evidence type="ECO:0000259" key="1">
    <source>
        <dbReference type="Pfam" id="PF25355"/>
    </source>
</evidence>
<evidence type="ECO:0000313" key="2">
    <source>
        <dbReference type="EMBL" id="SDQ53147.1"/>
    </source>
</evidence>
<dbReference type="Proteomes" id="UP000182690">
    <property type="component" value="Unassembled WGS sequence"/>
</dbReference>
<protein>
    <recommendedName>
        <fullName evidence="1">DUF7882 domain-containing protein</fullName>
    </recommendedName>
</protein>
<dbReference type="EMBL" id="FNKB01000002">
    <property type="protein sequence ID" value="SDQ53147.1"/>
    <property type="molecule type" value="Genomic_DNA"/>
</dbReference>
<dbReference type="Pfam" id="PF25355">
    <property type="entry name" value="DUF7882"/>
    <property type="match status" value="1"/>
</dbReference>
<feature type="domain" description="DUF7882" evidence="1">
    <location>
        <begin position="1"/>
        <end position="57"/>
    </location>
</feature>
<evidence type="ECO:0000313" key="3">
    <source>
        <dbReference type="Proteomes" id="UP000182690"/>
    </source>
</evidence>
<proteinExistence type="predicted"/>
<reference evidence="2 3" key="1">
    <citation type="submission" date="2016-10" db="EMBL/GenBank/DDBJ databases">
        <authorList>
            <person name="de Groot N.N."/>
        </authorList>
    </citation>
    <scope>NUCLEOTIDE SEQUENCE [LARGE SCALE GENOMIC DNA]</scope>
    <source>
        <strain evidence="2 3">DSM 22788</strain>
    </source>
</reference>
<organism evidence="2 3">
    <name type="scientific">Leucobacter chromiiresistens</name>
    <dbReference type="NCBI Taxonomy" id="1079994"/>
    <lineage>
        <taxon>Bacteria</taxon>
        <taxon>Bacillati</taxon>
        <taxon>Actinomycetota</taxon>
        <taxon>Actinomycetes</taxon>
        <taxon>Micrococcales</taxon>
        <taxon>Microbacteriaceae</taxon>
        <taxon>Leucobacter</taxon>
    </lineage>
</organism>
<dbReference type="STRING" id="1079994.SAMN04488565_2921"/>
<sequence length="58" mass="6567">MGSIRYDGLTIHFDERLLAHMQVVIVQKIMREESFLMSWKNGTSAGDGRTAIWIAPST</sequence>
<dbReference type="AlphaFoldDB" id="A0A1H1BMH8"/>
<dbReference type="RefSeq" id="WP_010156528.1">
    <property type="nucleotide sequence ID" value="NZ_FNKB01000002.1"/>
</dbReference>